<evidence type="ECO:0000313" key="2">
    <source>
        <dbReference type="EMBL" id="MDQ0439186.1"/>
    </source>
</evidence>
<evidence type="ECO:0008006" key="4">
    <source>
        <dbReference type="Google" id="ProtNLM"/>
    </source>
</evidence>
<sequence length="339" mass="37044">MARDFDPYKLASPQVYLWRMIIFLVIAAFVAVILYRQVYTSFLANPALNGVIVGVLFIGILLAFRQVIRIFPEVRWANGFRNADRSVEMERNPVLLAPMSAILGDRIGRVSISTQTMRSVLDSILMRLDEDRDTSRYLTGLLIFLGLLGTFWGLLETVGAVADAIRSLNIGAGDSAVIFEDLKAGLEGPLKGMGTAFSSSLFGLSGSLILGFLDLQAGQAQSKFYTELEDWLATVTDLDPSRIDVQEGTTGNDDLRIAIDRLTQALHEGAVPGQAGGGSTQRATAAMANLAEGIQGLVQHMRSEQQVVRGWVEQQADQQREMQQLLEVIARALKQPAGE</sequence>
<dbReference type="EMBL" id="JAUSVO010000005">
    <property type="protein sequence ID" value="MDQ0439186.1"/>
    <property type="molecule type" value="Genomic_DNA"/>
</dbReference>
<feature type="transmembrane region" description="Helical" evidence="1">
    <location>
        <begin position="47"/>
        <end position="64"/>
    </location>
</feature>
<keyword evidence="1" id="KW-0472">Membrane</keyword>
<organism evidence="2 3">
    <name type="scientific">Kaistia dalseonensis</name>
    <dbReference type="NCBI Taxonomy" id="410840"/>
    <lineage>
        <taxon>Bacteria</taxon>
        <taxon>Pseudomonadati</taxon>
        <taxon>Pseudomonadota</taxon>
        <taxon>Alphaproteobacteria</taxon>
        <taxon>Hyphomicrobiales</taxon>
        <taxon>Kaistiaceae</taxon>
        <taxon>Kaistia</taxon>
    </lineage>
</organism>
<keyword evidence="3" id="KW-1185">Reference proteome</keyword>
<dbReference type="Proteomes" id="UP001241603">
    <property type="component" value="Unassembled WGS sequence"/>
</dbReference>
<comment type="caution">
    <text evidence="2">The sequence shown here is derived from an EMBL/GenBank/DDBJ whole genome shotgun (WGS) entry which is preliminary data.</text>
</comment>
<gene>
    <name evidence="2" type="ORF">QO014_003587</name>
</gene>
<reference evidence="2 3" key="1">
    <citation type="submission" date="2023-07" db="EMBL/GenBank/DDBJ databases">
        <title>Genomic Encyclopedia of Type Strains, Phase IV (KMG-IV): sequencing the most valuable type-strain genomes for metagenomic binning, comparative biology and taxonomic classification.</title>
        <authorList>
            <person name="Goeker M."/>
        </authorList>
    </citation>
    <scope>NUCLEOTIDE SEQUENCE [LARGE SCALE GENOMIC DNA]</scope>
    <source>
        <strain evidence="2 3">B6-8</strain>
    </source>
</reference>
<evidence type="ECO:0000256" key="1">
    <source>
        <dbReference type="SAM" id="Phobius"/>
    </source>
</evidence>
<accession>A0ABU0HA46</accession>
<feature type="transmembrane region" description="Helical" evidence="1">
    <location>
        <begin position="16"/>
        <end position="35"/>
    </location>
</feature>
<keyword evidence="1" id="KW-0812">Transmembrane</keyword>
<evidence type="ECO:0000313" key="3">
    <source>
        <dbReference type="Proteomes" id="UP001241603"/>
    </source>
</evidence>
<name>A0ABU0HA46_9HYPH</name>
<protein>
    <recommendedName>
        <fullName evidence="4">Flagellar motor protein MotA</fullName>
    </recommendedName>
</protein>
<proteinExistence type="predicted"/>
<dbReference type="RefSeq" id="WP_266350083.1">
    <property type="nucleotide sequence ID" value="NZ_JAPKNG010000005.1"/>
</dbReference>
<keyword evidence="1" id="KW-1133">Transmembrane helix</keyword>